<sequence length="76" mass="8250">MPSTSPVPLSGFVTHYHSCPQHLQSTSLLCCTSNPIRSPYNRVDMQRSRTAGISLWAMFSPEATGEALGSENIAEP</sequence>
<accession>A0ACC2IUG8</accession>
<proteinExistence type="predicted"/>
<dbReference type="Proteomes" id="UP001153331">
    <property type="component" value="Unassembled WGS sequence"/>
</dbReference>
<dbReference type="EMBL" id="JAPHNI010000011">
    <property type="protein sequence ID" value="KAJ8118719.1"/>
    <property type="molecule type" value="Genomic_DNA"/>
</dbReference>
<protein>
    <submittedName>
        <fullName evidence="1">Uncharacterized protein</fullName>
    </submittedName>
</protein>
<comment type="caution">
    <text evidence="1">The sequence shown here is derived from an EMBL/GenBank/DDBJ whole genome shotgun (WGS) entry which is preliminary data.</text>
</comment>
<evidence type="ECO:0000313" key="2">
    <source>
        <dbReference type="Proteomes" id="UP001153331"/>
    </source>
</evidence>
<evidence type="ECO:0000313" key="1">
    <source>
        <dbReference type="EMBL" id="KAJ8118719.1"/>
    </source>
</evidence>
<gene>
    <name evidence="1" type="ORF">OPT61_g336</name>
</gene>
<organism evidence="1 2">
    <name type="scientific">Boeremia exigua</name>
    <dbReference type="NCBI Taxonomy" id="749465"/>
    <lineage>
        <taxon>Eukaryota</taxon>
        <taxon>Fungi</taxon>
        <taxon>Dikarya</taxon>
        <taxon>Ascomycota</taxon>
        <taxon>Pezizomycotina</taxon>
        <taxon>Dothideomycetes</taxon>
        <taxon>Pleosporomycetidae</taxon>
        <taxon>Pleosporales</taxon>
        <taxon>Pleosporineae</taxon>
        <taxon>Didymellaceae</taxon>
        <taxon>Boeremia</taxon>
    </lineage>
</organism>
<reference evidence="1" key="1">
    <citation type="submission" date="2022-11" db="EMBL/GenBank/DDBJ databases">
        <title>Genome Sequence of Boeremia exigua.</title>
        <authorList>
            <person name="Buettner E."/>
        </authorList>
    </citation>
    <scope>NUCLEOTIDE SEQUENCE</scope>
    <source>
        <strain evidence="1">CU02</strain>
    </source>
</reference>
<name>A0ACC2IUG8_9PLEO</name>
<keyword evidence="2" id="KW-1185">Reference proteome</keyword>